<dbReference type="RefSeq" id="WP_087069863.1">
    <property type="nucleotide sequence ID" value="NZ_CAUPFC010000004.1"/>
</dbReference>
<dbReference type="PROSITE" id="PS51257">
    <property type="entry name" value="PROKAR_LIPOPROTEIN"/>
    <property type="match status" value="1"/>
</dbReference>
<evidence type="ECO:0000313" key="3">
    <source>
        <dbReference type="EMBL" id="MDY5140172.1"/>
    </source>
</evidence>
<proteinExistence type="predicted"/>
<name>A0AAW9HL15_9ACTO</name>
<keyword evidence="5" id="KW-1185">Reference proteome</keyword>
<dbReference type="EMBL" id="JAWNFY010000029">
    <property type="protein sequence ID" value="MDY5147094.1"/>
    <property type="molecule type" value="Genomic_DNA"/>
</dbReference>
<keyword evidence="1" id="KW-0732">Signal</keyword>
<dbReference type="Pfam" id="PF26366">
    <property type="entry name" value="DUF8094"/>
    <property type="match status" value="1"/>
</dbReference>
<sequence>MRKALATLAALVLLGGCSASAVVLEPTPAPASPRAALSDKHFTERVAPAIFEQLTKADAAASPEEFSGRGSGPFSVERSAHYALKRILADSYDMPALSTTIDSVAISGAEGFPRSALAVVNWPANTTSQGLNVFTQGAARENWSLWAAMDILPGSVIPEIPAGPAGAQRVAADNGEGAVASPQAAHDGYIGTLNASGSALSYGSDADPAAPDAVRTQLSQTYDSLAGAVQGVGAVSQAFGPAQTTPESFRASDGGILTVFQVNQALEIRHTAQGGSIKVTDAKIAGLATGQANTEVTVQGSMRLNYSFTVALKIPAAGATNTTITTVAASKPVLTSVQNGG</sequence>
<evidence type="ECO:0000259" key="2">
    <source>
        <dbReference type="Pfam" id="PF26366"/>
    </source>
</evidence>
<dbReference type="InterPro" id="IPR058407">
    <property type="entry name" value="DUF8094"/>
</dbReference>
<dbReference type="EMBL" id="JAWNFV010000003">
    <property type="protein sequence ID" value="MDY5140172.1"/>
    <property type="molecule type" value="Genomic_DNA"/>
</dbReference>
<gene>
    <name evidence="3" type="ORF">R6G74_02410</name>
    <name evidence="4" type="ORF">R6P33_08700</name>
</gene>
<evidence type="ECO:0000313" key="6">
    <source>
        <dbReference type="Proteomes" id="UP001288320"/>
    </source>
</evidence>
<protein>
    <recommendedName>
        <fullName evidence="2">DUF8094 domain-containing protein</fullName>
    </recommendedName>
</protein>
<feature type="signal peptide" evidence="1">
    <location>
        <begin position="1"/>
        <end position="21"/>
    </location>
</feature>
<organism evidence="3 6">
    <name type="scientific">Actinotignum timonense</name>
    <dbReference type="NCBI Taxonomy" id="1870995"/>
    <lineage>
        <taxon>Bacteria</taxon>
        <taxon>Bacillati</taxon>
        <taxon>Actinomycetota</taxon>
        <taxon>Actinomycetes</taxon>
        <taxon>Actinomycetales</taxon>
        <taxon>Actinomycetaceae</taxon>
        <taxon>Actinotignum</taxon>
    </lineage>
</organism>
<dbReference type="GeneID" id="92813650"/>
<dbReference type="Proteomes" id="UP001288320">
    <property type="component" value="Unassembled WGS sequence"/>
</dbReference>
<evidence type="ECO:0000313" key="5">
    <source>
        <dbReference type="Proteomes" id="UP001284901"/>
    </source>
</evidence>
<evidence type="ECO:0000313" key="4">
    <source>
        <dbReference type="EMBL" id="MDY5147094.1"/>
    </source>
</evidence>
<comment type="caution">
    <text evidence="3">The sequence shown here is derived from an EMBL/GenBank/DDBJ whole genome shotgun (WGS) entry which is preliminary data.</text>
</comment>
<dbReference type="AlphaFoldDB" id="A0AAW9HL15"/>
<evidence type="ECO:0000256" key="1">
    <source>
        <dbReference type="SAM" id="SignalP"/>
    </source>
</evidence>
<feature type="domain" description="DUF8094" evidence="2">
    <location>
        <begin position="125"/>
        <end position="299"/>
    </location>
</feature>
<dbReference type="Proteomes" id="UP001284901">
    <property type="component" value="Unassembled WGS sequence"/>
</dbReference>
<accession>A0AAW9HL15</accession>
<reference evidence="3 5" key="1">
    <citation type="submission" date="2023-10" db="EMBL/GenBank/DDBJ databases">
        <title>Whole Genome based description of the genera Actinobaculum and Actinotignum reveals a complex phylogenetic relationship within the species included in the genus Actinotignum.</title>
        <authorList>
            <person name="Jensen C.S."/>
            <person name="Dargis R."/>
            <person name="Kemp M."/>
            <person name="Christensen J.J."/>
        </authorList>
    </citation>
    <scope>NUCLEOTIDE SEQUENCE</scope>
    <source>
        <strain evidence="4 5">SLA_B089</strain>
        <strain evidence="3">SLA_B245</strain>
    </source>
</reference>
<feature type="chain" id="PRO_5043993012" description="DUF8094 domain-containing protein" evidence="1">
    <location>
        <begin position="22"/>
        <end position="341"/>
    </location>
</feature>